<dbReference type="EMBL" id="SRMA01025137">
    <property type="protein sequence ID" value="TRY98819.1"/>
    <property type="molecule type" value="Genomic_DNA"/>
</dbReference>
<dbReference type="GO" id="GO:0003735">
    <property type="term" value="F:structural constituent of ribosome"/>
    <property type="evidence" value="ECO:0007669"/>
    <property type="project" value="InterPro"/>
</dbReference>
<dbReference type="AlphaFoldDB" id="A0A553R9F7"/>
<comment type="similarity">
    <text evidence="1">Belongs to the bacterial ribosomal protein bS6 family.</text>
</comment>
<organism evidence="5 6">
    <name type="scientific">Danionella cerebrum</name>
    <dbReference type="NCBI Taxonomy" id="2873325"/>
    <lineage>
        <taxon>Eukaryota</taxon>
        <taxon>Metazoa</taxon>
        <taxon>Chordata</taxon>
        <taxon>Craniata</taxon>
        <taxon>Vertebrata</taxon>
        <taxon>Euteleostomi</taxon>
        <taxon>Actinopterygii</taxon>
        <taxon>Neopterygii</taxon>
        <taxon>Teleostei</taxon>
        <taxon>Ostariophysi</taxon>
        <taxon>Cypriniformes</taxon>
        <taxon>Danionidae</taxon>
        <taxon>Danioninae</taxon>
        <taxon>Danionella</taxon>
    </lineage>
</organism>
<dbReference type="Proteomes" id="UP000316079">
    <property type="component" value="Unassembled WGS sequence"/>
</dbReference>
<accession>A0A553R9F7</accession>
<dbReference type="GO" id="GO:0006412">
    <property type="term" value="P:translation"/>
    <property type="evidence" value="ECO:0007669"/>
    <property type="project" value="InterPro"/>
</dbReference>
<gene>
    <name evidence="5" type="ORF">DNTS_035637</name>
</gene>
<sequence length="117" mass="13670">MPRYDMFLVLKSMQRPETAATLRRIVENLFEHGAMVRSMENLGERRLPYAISKHGSRHKHGGYFAIDFYSSPTILKNVLDNLERDIDVLRPTIVKNNTERPPKQCHGVHEKDPWKIN</sequence>
<comment type="caution">
    <text evidence="5">The sequence shown here is derived from an EMBL/GenBank/DDBJ whole genome shotgun (WGS) entry which is preliminary data.</text>
</comment>
<reference evidence="5 6" key="1">
    <citation type="journal article" date="2019" name="Sci. Data">
        <title>Hybrid genome assembly and annotation of Danionella translucida.</title>
        <authorList>
            <person name="Kadobianskyi M."/>
            <person name="Schulze L."/>
            <person name="Schuelke M."/>
            <person name="Judkewitz B."/>
        </authorList>
    </citation>
    <scope>NUCLEOTIDE SEQUENCE [LARGE SCALE GENOMIC DNA]</scope>
    <source>
        <strain evidence="5 6">Bolton</strain>
    </source>
</reference>
<evidence type="ECO:0000313" key="6">
    <source>
        <dbReference type="Proteomes" id="UP000316079"/>
    </source>
</evidence>
<evidence type="ECO:0000256" key="3">
    <source>
        <dbReference type="ARBA" id="ARBA00035365"/>
    </source>
</evidence>
<protein>
    <recommendedName>
        <fullName evidence="2">Small ribosomal subunit protein bS6m</fullName>
    </recommendedName>
    <alternativeName>
        <fullName evidence="3">28S ribosomal protein S6, mitochondrial</fullName>
    </alternativeName>
</protein>
<evidence type="ECO:0000256" key="4">
    <source>
        <dbReference type="SAM" id="MobiDB-lite"/>
    </source>
</evidence>
<evidence type="ECO:0000256" key="1">
    <source>
        <dbReference type="ARBA" id="ARBA00009512"/>
    </source>
</evidence>
<dbReference type="SUPFAM" id="SSF54995">
    <property type="entry name" value="Ribosomal protein S6"/>
    <property type="match status" value="1"/>
</dbReference>
<dbReference type="CDD" id="cd15465">
    <property type="entry name" value="bS6_mito"/>
    <property type="match status" value="1"/>
</dbReference>
<dbReference type="OrthoDB" id="268530at2759"/>
<dbReference type="InterPro" id="IPR035980">
    <property type="entry name" value="Ribosomal_bS6_sf"/>
</dbReference>
<dbReference type="STRING" id="623744.A0A553R9F7"/>
<proteinExistence type="inferred from homology"/>
<feature type="compositionally biased region" description="Basic and acidic residues" evidence="4">
    <location>
        <begin position="97"/>
        <end position="117"/>
    </location>
</feature>
<evidence type="ECO:0000256" key="2">
    <source>
        <dbReference type="ARBA" id="ARBA00035170"/>
    </source>
</evidence>
<dbReference type="GO" id="GO:0005763">
    <property type="term" value="C:mitochondrial small ribosomal subunit"/>
    <property type="evidence" value="ECO:0007669"/>
    <property type="project" value="TreeGrafter"/>
</dbReference>
<feature type="region of interest" description="Disordered" evidence="4">
    <location>
        <begin position="96"/>
        <end position="117"/>
    </location>
</feature>
<dbReference type="InterPro" id="IPR014717">
    <property type="entry name" value="Transl_elong_EF1B/ribsomal_bS6"/>
</dbReference>
<keyword evidence="6" id="KW-1185">Reference proteome</keyword>
<dbReference type="NCBIfam" id="TIGR00166">
    <property type="entry name" value="S6"/>
    <property type="match status" value="1"/>
</dbReference>
<dbReference type="Gene3D" id="3.30.70.60">
    <property type="match status" value="1"/>
</dbReference>
<dbReference type="InterPro" id="IPR000529">
    <property type="entry name" value="Ribosomal_bS6"/>
</dbReference>
<name>A0A553R9F7_9TELE</name>
<dbReference type="PANTHER" id="PTHR21011:SF1">
    <property type="entry name" value="SMALL RIBOSOMAL SUBUNIT PROTEIN BS6M"/>
    <property type="match status" value="1"/>
</dbReference>
<dbReference type="GO" id="GO:0070181">
    <property type="term" value="F:small ribosomal subunit rRNA binding"/>
    <property type="evidence" value="ECO:0007669"/>
    <property type="project" value="TreeGrafter"/>
</dbReference>
<evidence type="ECO:0000313" key="5">
    <source>
        <dbReference type="EMBL" id="TRY98819.1"/>
    </source>
</evidence>
<dbReference type="Pfam" id="PF01250">
    <property type="entry name" value="Ribosomal_S6"/>
    <property type="match status" value="1"/>
</dbReference>
<dbReference type="PANTHER" id="PTHR21011">
    <property type="entry name" value="MITOCHONDRIAL 28S RIBOSOMAL PROTEIN S6"/>
    <property type="match status" value="1"/>
</dbReference>